<protein>
    <recommendedName>
        <fullName evidence="3">Chromosomal replication initiator DnaA</fullName>
    </recommendedName>
</protein>
<dbReference type="Gene3D" id="3.40.50.300">
    <property type="entry name" value="P-loop containing nucleotide triphosphate hydrolases"/>
    <property type="match status" value="1"/>
</dbReference>
<sequence length="194" mass="20772">MPRLVLFRFCARAAQTGSGRDVVFGPSLGQVARARKAMVQVLMQKRHEQAAFAATGAGQLALPLDRAEDFTRAGFICAPSNLEARAWLGHERWPEGRLVLWGDGGSGKTHLLRLWAARGGAGGMMLCEGPALSQGDVPALLDNPCGIALDDADRVPCERALLHLLNAAREAAVPVLMAARLPPARWPVVLPDLQ</sequence>
<dbReference type="SUPFAM" id="SSF52540">
    <property type="entry name" value="P-loop containing nucleoside triphosphate hydrolases"/>
    <property type="match status" value="1"/>
</dbReference>
<proteinExistence type="predicted"/>
<dbReference type="EMBL" id="JABXXR010000110">
    <property type="protein sequence ID" value="NVN41296.1"/>
    <property type="molecule type" value="Genomic_DNA"/>
</dbReference>
<dbReference type="Proteomes" id="UP000585665">
    <property type="component" value="Unassembled WGS sequence"/>
</dbReference>
<comment type="caution">
    <text evidence="1">The sequence shown here is derived from an EMBL/GenBank/DDBJ whole genome shotgun (WGS) entry which is preliminary data.</text>
</comment>
<feature type="non-terminal residue" evidence="1">
    <location>
        <position position="194"/>
    </location>
</feature>
<evidence type="ECO:0008006" key="3">
    <source>
        <dbReference type="Google" id="ProtNLM"/>
    </source>
</evidence>
<evidence type="ECO:0000313" key="1">
    <source>
        <dbReference type="EMBL" id="NVN41296.1"/>
    </source>
</evidence>
<name>A0A850PGE3_9PROT</name>
<reference evidence="1 2" key="1">
    <citation type="submission" date="2020-06" db="EMBL/GenBank/DDBJ databases">
        <title>Description of novel acetic acid bacteria.</title>
        <authorList>
            <person name="Sombolestani A."/>
        </authorList>
    </citation>
    <scope>NUCLEOTIDE SEQUENCE [LARGE SCALE GENOMIC DNA]</scope>
    <source>
        <strain evidence="1 2">LMG 27010</strain>
    </source>
</reference>
<dbReference type="InterPro" id="IPR027417">
    <property type="entry name" value="P-loop_NTPase"/>
</dbReference>
<dbReference type="AlphaFoldDB" id="A0A850PGE3"/>
<keyword evidence="2" id="KW-1185">Reference proteome</keyword>
<evidence type="ECO:0000313" key="2">
    <source>
        <dbReference type="Proteomes" id="UP000585665"/>
    </source>
</evidence>
<gene>
    <name evidence="1" type="ORF">HUK82_12090</name>
</gene>
<organism evidence="1 2">
    <name type="scientific">Ameyamaea chiangmaiensis</name>
    <dbReference type="NCBI Taxonomy" id="442969"/>
    <lineage>
        <taxon>Bacteria</taxon>
        <taxon>Pseudomonadati</taxon>
        <taxon>Pseudomonadota</taxon>
        <taxon>Alphaproteobacteria</taxon>
        <taxon>Acetobacterales</taxon>
        <taxon>Acetobacteraceae</taxon>
        <taxon>Ameyamaea</taxon>
    </lineage>
</organism>
<accession>A0A850PGE3</accession>